<sequence>MQKDLGVATQASGMTRRHVLMGAAAFGMSATYSIRVAAQAYPSQNILLVVPFTPGGSTDILARLLGQRLEVALKYPVIIESRPGAGGSVGVGSVARAAADGHTLVMGHIGTFAVNPALYPKLPYDPMKSFEPVSGIANVHNMLVVHPEVPAKTLQELIDYAKQNPGKLNYASGGIGSAAHIAMVALADRTGMNLTHVPYRGTAPAVTDLLGGRVQLTFTGAPNLLQHVEAGTMRALAVSGSSRLKSAPNVPTVAESGFPGFEASQWYGILVPAGTPKAVVDRLNTEIRAAMAAPEIAERLSLEGAEVWTNTPAEFRDHISKEMARWGELVKRTGIKPE</sequence>
<dbReference type="Gene3D" id="3.40.190.10">
    <property type="entry name" value="Periplasmic binding protein-like II"/>
    <property type="match status" value="1"/>
</dbReference>
<dbReference type="InterPro" id="IPR006311">
    <property type="entry name" value="TAT_signal"/>
</dbReference>
<dbReference type="PROSITE" id="PS51318">
    <property type="entry name" value="TAT"/>
    <property type="match status" value="1"/>
</dbReference>
<dbReference type="CDD" id="cd13578">
    <property type="entry name" value="PBP2_Bug27"/>
    <property type="match status" value="1"/>
</dbReference>
<accession>A0A1B2ENF0</accession>
<gene>
    <name evidence="2" type="ORF">BB934_00230</name>
</gene>
<name>A0A1B2ENF0_9HYPH</name>
<protein>
    <submittedName>
        <fullName evidence="2">ABC transporter substrate-binding protein</fullName>
    </submittedName>
</protein>
<dbReference type="PANTHER" id="PTHR42928">
    <property type="entry name" value="TRICARBOXYLATE-BINDING PROTEIN"/>
    <property type="match status" value="1"/>
</dbReference>
<dbReference type="Pfam" id="PF03401">
    <property type="entry name" value="TctC"/>
    <property type="match status" value="1"/>
</dbReference>
<proteinExistence type="inferred from homology"/>
<dbReference type="InterPro" id="IPR005064">
    <property type="entry name" value="BUG"/>
</dbReference>
<dbReference type="PANTHER" id="PTHR42928:SF5">
    <property type="entry name" value="BLR1237 PROTEIN"/>
    <property type="match status" value="1"/>
</dbReference>
<dbReference type="EMBL" id="CP016616">
    <property type="protein sequence ID" value="ANY81506.1"/>
    <property type="molecule type" value="Genomic_DNA"/>
</dbReference>
<dbReference type="PIRSF" id="PIRSF017082">
    <property type="entry name" value="YflP"/>
    <property type="match status" value="1"/>
</dbReference>
<dbReference type="AlphaFoldDB" id="A0A1B2ENF0"/>
<dbReference type="KEGG" id="moc:BB934_00230"/>
<evidence type="ECO:0000256" key="1">
    <source>
        <dbReference type="ARBA" id="ARBA00006987"/>
    </source>
</evidence>
<dbReference type="SUPFAM" id="SSF53850">
    <property type="entry name" value="Periplasmic binding protein-like II"/>
    <property type="match status" value="1"/>
</dbReference>
<dbReference type="Gene3D" id="3.40.190.150">
    <property type="entry name" value="Bordetella uptake gene, domain 1"/>
    <property type="match status" value="1"/>
</dbReference>
<dbReference type="InterPro" id="IPR042100">
    <property type="entry name" value="Bug_dom1"/>
</dbReference>
<evidence type="ECO:0000313" key="2">
    <source>
        <dbReference type="EMBL" id="ANY81506.1"/>
    </source>
</evidence>
<reference evidence="2" key="1">
    <citation type="submission" date="2016-07" db="EMBL/GenBank/DDBJ databases">
        <title>Microvirga ossetica sp. nov. a new species of rhizobia isolated from root nodules of the legume species Vicia alpestris Steven originated from North Ossetia region in the Caucasus.</title>
        <authorList>
            <person name="Safronova V.I."/>
            <person name="Kuznetsova I.G."/>
            <person name="Sazanova A.L."/>
            <person name="Belimov A."/>
            <person name="Andronov E."/>
            <person name="Osledkin Y.S."/>
            <person name="Onishchuk O.P."/>
            <person name="Kurchak O.N."/>
            <person name="Shaposhnikov A.I."/>
            <person name="Willems A."/>
            <person name="Tikhonovich I.A."/>
        </authorList>
    </citation>
    <scope>NUCLEOTIDE SEQUENCE [LARGE SCALE GENOMIC DNA]</scope>
    <source>
        <strain evidence="2">V5/3M</strain>
    </source>
</reference>
<organism evidence="2">
    <name type="scientific">Microvirga ossetica</name>
    <dbReference type="NCBI Taxonomy" id="1882682"/>
    <lineage>
        <taxon>Bacteria</taxon>
        <taxon>Pseudomonadati</taxon>
        <taxon>Pseudomonadota</taxon>
        <taxon>Alphaproteobacteria</taxon>
        <taxon>Hyphomicrobiales</taxon>
        <taxon>Methylobacteriaceae</taxon>
        <taxon>Microvirga</taxon>
    </lineage>
</organism>
<comment type="similarity">
    <text evidence="1">Belongs to the UPF0065 (bug) family.</text>
</comment>